<accession>A0AA38G017</accession>
<gene>
    <name evidence="1" type="ORF">KI387_027424</name>
</gene>
<dbReference type="Proteomes" id="UP000824469">
    <property type="component" value="Unassembled WGS sequence"/>
</dbReference>
<comment type="caution">
    <text evidence="1">The sequence shown here is derived from an EMBL/GenBank/DDBJ whole genome shotgun (WGS) entry which is preliminary data.</text>
</comment>
<dbReference type="AlphaFoldDB" id="A0AA38G017"/>
<name>A0AA38G017_TAXCH</name>
<organism evidence="1 2">
    <name type="scientific">Taxus chinensis</name>
    <name type="common">Chinese yew</name>
    <name type="synonym">Taxus wallichiana var. chinensis</name>
    <dbReference type="NCBI Taxonomy" id="29808"/>
    <lineage>
        <taxon>Eukaryota</taxon>
        <taxon>Viridiplantae</taxon>
        <taxon>Streptophyta</taxon>
        <taxon>Embryophyta</taxon>
        <taxon>Tracheophyta</taxon>
        <taxon>Spermatophyta</taxon>
        <taxon>Pinopsida</taxon>
        <taxon>Pinidae</taxon>
        <taxon>Conifers II</taxon>
        <taxon>Cupressales</taxon>
        <taxon>Taxaceae</taxon>
        <taxon>Taxus</taxon>
    </lineage>
</organism>
<evidence type="ECO:0000313" key="1">
    <source>
        <dbReference type="EMBL" id="KAH9312389.1"/>
    </source>
</evidence>
<keyword evidence="2" id="KW-1185">Reference proteome</keyword>
<reference evidence="1 2" key="1">
    <citation type="journal article" date="2021" name="Nat. Plants">
        <title>The Taxus genome provides insights into paclitaxel biosynthesis.</title>
        <authorList>
            <person name="Xiong X."/>
            <person name="Gou J."/>
            <person name="Liao Q."/>
            <person name="Li Y."/>
            <person name="Zhou Q."/>
            <person name="Bi G."/>
            <person name="Li C."/>
            <person name="Du R."/>
            <person name="Wang X."/>
            <person name="Sun T."/>
            <person name="Guo L."/>
            <person name="Liang H."/>
            <person name="Lu P."/>
            <person name="Wu Y."/>
            <person name="Zhang Z."/>
            <person name="Ro D.K."/>
            <person name="Shang Y."/>
            <person name="Huang S."/>
            <person name="Yan J."/>
        </authorList>
    </citation>
    <scope>NUCLEOTIDE SEQUENCE [LARGE SCALE GENOMIC DNA]</scope>
    <source>
        <strain evidence="1">Ta-2019</strain>
    </source>
</reference>
<feature type="non-terminal residue" evidence="1">
    <location>
        <position position="153"/>
    </location>
</feature>
<proteinExistence type="predicted"/>
<sequence length="153" mass="17206">SQSNILSAAKIQEMELPLEDAFQDDPLETIMEYLNEEKGGDSLRGFTEEKTLSLYQDFLLSPTSEQPIINDKTTSQLDTYITRNLSPSTPMESTYALHTKAEKETYEIFAQITLVLEPEHVNTLKENGLRIATDPYIQARCANIGYQKCGHAG</sequence>
<evidence type="ECO:0000313" key="2">
    <source>
        <dbReference type="Proteomes" id="UP000824469"/>
    </source>
</evidence>
<dbReference type="EMBL" id="JAHRHJ020000006">
    <property type="protein sequence ID" value="KAH9312389.1"/>
    <property type="molecule type" value="Genomic_DNA"/>
</dbReference>
<protein>
    <submittedName>
        <fullName evidence="1">Uncharacterized protein</fullName>
    </submittedName>
</protein>